<dbReference type="PIRSF" id="PIRSF000164">
    <property type="entry name" value="DHO_oxidase"/>
    <property type="match status" value="1"/>
</dbReference>
<dbReference type="NCBIfam" id="TIGR01037">
    <property type="entry name" value="pyrD_sub1_fam"/>
    <property type="match status" value="1"/>
</dbReference>
<comment type="similarity">
    <text evidence="4 12">Belongs to the dihydroorotate dehydrogenase family. Type 1 subfamily.</text>
</comment>
<dbReference type="EC" id="1.3.-.-" evidence="12"/>
<comment type="pathway">
    <text evidence="3">Pyrimidine metabolism; UMP biosynthesis via de novo pathway; orotate from (S)-dihydroorotate (NAD(+) route): step 1/1.</text>
</comment>
<evidence type="ECO:0000256" key="7">
    <source>
        <dbReference type="ARBA" id="ARBA00022643"/>
    </source>
</evidence>
<dbReference type="OrthoDB" id="9794954at2"/>
<dbReference type="GO" id="GO:0044205">
    <property type="term" value="P:'de novo' UMP biosynthetic process"/>
    <property type="evidence" value="ECO:0007669"/>
    <property type="project" value="UniProtKB-UniRule"/>
</dbReference>
<evidence type="ECO:0000256" key="8">
    <source>
        <dbReference type="ARBA" id="ARBA00022975"/>
    </source>
</evidence>
<dbReference type="Proteomes" id="UP000214588">
    <property type="component" value="Unassembled WGS sequence"/>
</dbReference>
<evidence type="ECO:0000256" key="4">
    <source>
        <dbReference type="ARBA" id="ARBA00008008"/>
    </source>
</evidence>
<evidence type="ECO:0000256" key="9">
    <source>
        <dbReference type="ARBA" id="ARBA00023002"/>
    </source>
</evidence>
<evidence type="ECO:0000256" key="6">
    <source>
        <dbReference type="ARBA" id="ARBA00022630"/>
    </source>
</evidence>
<dbReference type="UniPathway" id="UPA00070"/>
<keyword evidence="10" id="KW-0520">NAD</keyword>
<evidence type="ECO:0000256" key="3">
    <source>
        <dbReference type="ARBA" id="ARBA00004715"/>
    </source>
</evidence>
<dbReference type="InterPro" id="IPR033888">
    <property type="entry name" value="DHOD_1B"/>
</dbReference>
<comment type="catalytic activity">
    <reaction evidence="11">
        <text>(S)-dihydroorotate + NAD(+) = orotate + NADH + H(+)</text>
        <dbReference type="Rhea" id="RHEA:13513"/>
        <dbReference type="ChEBI" id="CHEBI:15378"/>
        <dbReference type="ChEBI" id="CHEBI:30839"/>
        <dbReference type="ChEBI" id="CHEBI:30864"/>
        <dbReference type="ChEBI" id="CHEBI:57540"/>
        <dbReference type="ChEBI" id="CHEBI:57945"/>
        <dbReference type="EC" id="1.3.1.14"/>
    </reaction>
</comment>
<keyword evidence="7 12" id="KW-0288">FMN</keyword>
<evidence type="ECO:0000259" key="13">
    <source>
        <dbReference type="Pfam" id="PF01180"/>
    </source>
</evidence>
<keyword evidence="15" id="KW-1185">Reference proteome</keyword>
<organism evidence="14 15">
    <name type="scientific">Natranaerobius trueperi</name>
    <dbReference type="NCBI Taxonomy" id="759412"/>
    <lineage>
        <taxon>Bacteria</taxon>
        <taxon>Bacillati</taxon>
        <taxon>Bacillota</taxon>
        <taxon>Clostridia</taxon>
        <taxon>Natranaerobiales</taxon>
        <taxon>Natranaerobiaceae</taxon>
        <taxon>Natranaerobius</taxon>
    </lineage>
</organism>
<keyword evidence="9 12" id="KW-0560">Oxidoreductase</keyword>
<dbReference type="CDD" id="cd04740">
    <property type="entry name" value="DHOD_1B_like"/>
    <property type="match status" value="1"/>
</dbReference>
<feature type="binding site" evidence="12">
    <location>
        <position position="220"/>
    </location>
    <ligand>
        <name>FMN</name>
        <dbReference type="ChEBI" id="CHEBI:58210"/>
    </ligand>
</feature>
<dbReference type="GO" id="GO:0004589">
    <property type="term" value="F:dihydroorotate dehydrogenase (NAD+) activity"/>
    <property type="evidence" value="ECO:0007669"/>
    <property type="project" value="UniProtKB-EC"/>
</dbReference>
<protein>
    <recommendedName>
        <fullName evidence="12">Dihydroorotate dehydrogenase</fullName>
        <shortName evidence="12">DHOD</shortName>
        <shortName evidence="12">DHODase</shortName>
        <shortName evidence="12">DHOdehase</shortName>
        <ecNumber evidence="12">1.3.-.-</ecNumber>
    </recommendedName>
</protein>
<feature type="active site" description="Nucleophile" evidence="12">
    <location>
        <position position="133"/>
    </location>
</feature>
<dbReference type="EMBL" id="NIQC01000024">
    <property type="protein sequence ID" value="OWZ83189.1"/>
    <property type="molecule type" value="Genomic_DNA"/>
</dbReference>
<evidence type="ECO:0000256" key="2">
    <source>
        <dbReference type="ARBA" id="ARBA00004496"/>
    </source>
</evidence>
<dbReference type="Pfam" id="PF01180">
    <property type="entry name" value="DHO_dh"/>
    <property type="match status" value="1"/>
</dbReference>
<gene>
    <name evidence="12" type="primary">pyrD</name>
    <name evidence="14" type="ORF">CDO51_09830</name>
</gene>
<dbReference type="InterPro" id="IPR050074">
    <property type="entry name" value="DHO_dehydrogenase"/>
</dbReference>
<dbReference type="FunFam" id="3.20.20.70:FF:000027">
    <property type="entry name" value="Dihydropyrimidine dehydrogenase [NADP(+)]"/>
    <property type="match status" value="1"/>
</dbReference>
<comment type="cofactor">
    <cofactor evidence="12">
        <name>FMN</name>
        <dbReference type="ChEBI" id="CHEBI:58210"/>
    </cofactor>
    <text evidence="12">Binds 1 FMN per subunit.</text>
</comment>
<feature type="binding site" evidence="12">
    <location>
        <position position="168"/>
    </location>
    <ligand>
        <name>FMN</name>
        <dbReference type="ChEBI" id="CHEBI:58210"/>
    </ligand>
</feature>
<feature type="binding site" evidence="12">
    <location>
        <begin position="195"/>
        <end position="196"/>
    </location>
    <ligand>
        <name>substrate</name>
    </ligand>
</feature>
<dbReference type="InterPro" id="IPR005720">
    <property type="entry name" value="Dihydroorotate_DH_cat"/>
</dbReference>
<comment type="subcellular location">
    <subcellularLocation>
        <location evidence="2 12">Cytoplasm</location>
    </subcellularLocation>
</comment>
<sequence>MNNCVDLRVNFAGINMKNPVAVASGTFGFGTEYQPVVDPSDLGAVVVKGLTLEPRDGNTGTRLYETPSGLLNSIGLMNPGVDYFIDNILETLKQRDINVIVNISGNKLEEYARLAEKLSKCENIKGLEINVSCPNVKKGGLAFGVDPELTFDVVNTVKDNTDLPIITKLTPNVTDIKTIARACEQGGTSALSLINTLKGMAISLDSKKPVFDNEVAGLSGPAIKPIALRCVFEVSQVVNVPIMGLGGISNVNDAIEMIIAGASAIAVGTANFMNPTVSKEIIEGLEKYCIDEGITDIEELVGLSHRNN</sequence>
<evidence type="ECO:0000313" key="14">
    <source>
        <dbReference type="EMBL" id="OWZ83189.1"/>
    </source>
</evidence>
<evidence type="ECO:0000256" key="10">
    <source>
        <dbReference type="ARBA" id="ARBA00023027"/>
    </source>
</evidence>
<feature type="binding site" evidence="12">
    <location>
        <position position="130"/>
    </location>
    <ligand>
        <name>FMN</name>
        <dbReference type="ChEBI" id="CHEBI:58210"/>
    </ligand>
</feature>
<comment type="function">
    <text evidence="1">Catalyzes the conversion of dihydroorotate to orotate with NAD(+) as electron acceptor.</text>
</comment>
<feature type="binding site" evidence="12">
    <location>
        <position position="102"/>
    </location>
    <ligand>
        <name>FMN</name>
        <dbReference type="ChEBI" id="CHEBI:58210"/>
    </ligand>
</feature>
<feature type="binding site" evidence="12">
    <location>
        <position position="48"/>
    </location>
    <ligand>
        <name>substrate</name>
    </ligand>
</feature>
<dbReference type="AlphaFoldDB" id="A0A226BYB3"/>
<name>A0A226BYB3_9FIRM</name>
<feature type="binding site" evidence="12">
    <location>
        <position position="130"/>
    </location>
    <ligand>
        <name>substrate</name>
    </ligand>
</feature>
<dbReference type="RefSeq" id="WP_089024093.1">
    <property type="nucleotide sequence ID" value="NZ_NIQC01000024.1"/>
</dbReference>
<evidence type="ECO:0000313" key="15">
    <source>
        <dbReference type="Proteomes" id="UP000214588"/>
    </source>
</evidence>
<dbReference type="PANTHER" id="PTHR48109:SF1">
    <property type="entry name" value="DIHYDROOROTATE DEHYDROGENASE (FUMARATE)"/>
    <property type="match status" value="1"/>
</dbReference>
<feature type="binding site" evidence="12">
    <location>
        <begin position="72"/>
        <end position="76"/>
    </location>
    <ligand>
        <name>substrate</name>
    </ligand>
</feature>
<feature type="binding site" evidence="12">
    <location>
        <begin position="48"/>
        <end position="49"/>
    </location>
    <ligand>
        <name>FMN</name>
        <dbReference type="ChEBI" id="CHEBI:58210"/>
    </ligand>
</feature>
<reference evidence="14 15" key="1">
    <citation type="submission" date="2017-06" db="EMBL/GenBank/DDBJ databases">
        <title>Draft Genome Sequence of Natranaerobius trueperi halophilic, alkalithermophilic bacteria from soda lakes.</title>
        <authorList>
            <person name="Zhao B."/>
        </authorList>
    </citation>
    <scope>NUCLEOTIDE SEQUENCE [LARGE SCALE GENOMIC DNA]</scope>
    <source>
        <strain evidence="14 15">DSM 18760</strain>
    </source>
</reference>
<feature type="binding site" evidence="12">
    <location>
        <begin position="246"/>
        <end position="247"/>
    </location>
    <ligand>
        <name>FMN</name>
        <dbReference type="ChEBI" id="CHEBI:58210"/>
    </ligand>
</feature>
<accession>A0A226BYB3</accession>
<dbReference type="InterPro" id="IPR012135">
    <property type="entry name" value="Dihydroorotate_DH_1_2"/>
</dbReference>
<evidence type="ECO:0000256" key="11">
    <source>
        <dbReference type="ARBA" id="ARBA00048996"/>
    </source>
</evidence>
<keyword evidence="6 12" id="KW-0285">Flavoprotein</keyword>
<keyword evidence="8 12" id="KW-0665">Pyrimidine biosynthesis</keyword>
<dbReference type="InterPro" id="IPR013785">
    <property type="entry name" value="Aldolase_TIM"/>
</dbReference>
<dbReference type="InterPro" id="IPR049622">
    <property type="entry name" value="Dihydroorotate_DH_I"/>
</dbReference>
<dbReference type="InterPro" id="IPR001295">
    <property type="entry name" value="Dihydroorotate_DH_CS"/>
</dbReference>
<dbReference type="HAMAP" id="MF_00224">
    <property type="entry name" value="DHO_dh_type1"/>
    <property type="match status" value="1"/>
</dbReference>
<keyword evidence="5 12" id="KW-0963">Cytoplasm</keyword>
<feature type="binding site" evidence="12">
    <location>
        <position position="24"/>
    </location>
    <ligand>
        <name>FMN</name>
        <dbReference type="ChEBI" id="CHEBI:58210"/>
    </ligand>
</feature>
<dbReference type="GO" id="GO:0005737">
    <property type="term" value="C:cytoplasm"/>
    <property type="evidence" value="ECO:0007669"/>
    <property type="project" value="UniProtKB-SubCell"/>
</dbReference>
<dbReference type="InterPro" id="IPR024920">
    <property type="entry name" value="Dihydroorotate_DH_1"/>
</dbReference>
<dbReference type="SUPFAM" id="SSF51395">
    <property type="entry name" value="FMN-linked oxidoreductases"/>
    <property type="match status" value="1"/>
</dbReference>
<comment type="caution">
    <text evidence="14">The sequence shown here is derived from an EMBL/GenBank/DDBJ whole genome shotgun (WGS) entry which is preliminary data.</text>
</comment>
<dbReference type="PROSITE" id="PS00912">
    <property type="entry name" value="DHODEHASE_2"/>
    <property type="match status" value="1"/>
</dbReference>
<dbReference type="PANTHER" id="PTHR48109">
    <property type="entry name" value="DIHYDROOROTATE DEHYDROGENASE (QUINONE), MITOCHONDRIAL-RELATED"/>
    <property type="match status" value="1"/>
</dbReference>
<evidence type="ECO:0000256" key="12">
    <source>
        <dbReference type="HAMAP-Rule" id="MF_00224"/>
    </source>
</evidence>
<feature type="binding site" evidence="12">
    <location>
        <position position="194"/>
    </location>
    <ligand>
        <name>FMN</name>
        <dbReference type="ChEBI" id="CHEBI:58210"/>
    </ligand>
</feature>
<feature type="domain" description="Dihydroorotate dehydrogenase catalytic" evidence="13">
    <location>
        <begin position="7"/>
        <end position="287"/>
    </location>
</feature>
<dbReference type="NCBIfam" id="NF005574">
    <property type="entry name" value="PRK07259.1"/>
    <property type="match status" value="1"/>
</dbReference>
<dbReference type="Gene3D" id="3.20.20.70">
    <property type="entry name" value="Aldolase class I"/>
    <property type="match status" value="1"/>
</dbReference>
<evidence type="ECO:0000256" key="5">
    <source>
        <dbReference type="ARBA" id="ARBA00022490"/>
    </source>
</evidence>
<dbReference type="GO" id="GO:0006207">
    <property type="term" value="P:'de novo' pyrimidine nucleobase biosynthetic process"/>
    <property type="evidence" value="ECO:0007669"/>
    <property type="project" value="InterPro"/>
</dbReference>
<proteinExistence type="inferred from homology"/>
<comment type="catalytic activity">
    <reaction evidence="12">
        <text>(S)-dihydroorotate + A = orotate + AH2</text>
        <dbReference type="Rhea" id="RHEA:18073"/>
        <dbReference type="ChEBI" id="CHEBI:13193"/>
        <dbReference type="ChEBI" id="CHEBI:17499"/>
        <dbReference type="ChEBI" id="CHEBI:30839"/>
        <dbReference type="ChEBI" id="CHEBI:30864"/>
    </reaction>
</comment>
<feature type="binding site" evidence="12">
    <location>
        <begin position="268"/>
        <end position="269"/>
    </location>
    <ligand>
        <name>FMN</name>
        <dbReference type="ChEBI" id="CHEBI:58210"/>
    </ligand>
</feature>
<evidence type="ECO:0000256" key="1">
    <source>
        <dbReference type="ARBA" id="ARBA00003616"/>
    </source>
</evidence>